<reference evidence="1" key="1">
    <citation type="submission" date="2013-01" db="EMBL/GenBank/DDBJ databases">
        <title>Genome draft of Hydrogenophaga taeniospiralis 2K1.</title>
        <authorList>
            <person name="Gomila M."/>
            <person name="Lalucat J."/>
        </authorList>
    </citation>
    <scope>NUCLEOTIDE SEQUENCE</scope>
    <source>
        <strain evidence="1">CCUG 15921</strain>
    </source>
</reference>
<dbReference type="EMBL" id="AOGK01000009">
    <property type="protein sequence ID" value="MDG5975853.1"/>
    <property type="molecule type" value="Genomic_DNA"/>
</dbReference>
<evidence type="ECO:0008006" key="3">
    <source>
        <dbReference type="Google" id="ProtNLM"/>
    </source>
</evidence>
<keyword evidence="2" id="KW-1185">Reference proteome</keyword>
<dbReference type="SUPFAM" id="SSF159894">
    <property type="entry name" value="YgaC/TfoX-N like"/>
    <property type="match status" value="1"/>
</dbReference>
<sequence length="114" mass="12192">MSITMSEVEQRFAAIVAALSGEPGVSVGQRGRKGFGSSALQVNGKIFAMVSSGGALVLKLPRQRVEELETRGLGERFDPGHGRLMKEWLALRRTTTGECLSLAREALQFVSGGT</sequence>
<comment type="caution">
    <text evidence="1">The sequence shown here is derived from an EMBL/GenBank/DDBJ whole genome shotgun (WGS) entry which is preliminary data.</text>
</comment>
<dbReference type="RefSeq" id="WP_174545219.1">
    <property type="nucleotide sequence ID" value="NZ_AOGK01000009.1"/>
</dbReference>
<name>A0A9X4P435_9BURK</name>
<gene>
    <name evidence="1" type="ORF">H010_11354</name>
</gene>
<protein>
    <recommendedName>
        <fullName evidence="3">TfoX N-terminal domain-containing protein</fullName>
    </recommendedName>
</protein>
<proteinExistence type="predicted"/>
<dbReference type="AlphaFoldDB" id="A0A9X4P435"/>
<accession>A0A9X4P435</accession>
<dbReference type="Proteomes" id="UP001152876">
    <property type="component" value="Unassembled WGS sequence"/>
</dbReference>
<organism evidence="1 2">
    <name type="scientific">Hydrogenophaga taeniospiralis CCUG 15921</name>
    <dbReference type="NCBI Taxonomy" id="1281780"/>
    <lineage>
        <taxon>Bacteria</taxon>
        <taxon>Pseudomonadati</taxon>
        <taxon>Pseudomonadota</taxon>
        <taxon>Betaproteobacteria</taxon>
        <taxon>Burkholderiales</taxon>
        <taxon>Comamonadaceae</taxon>
        <taxon>Hydrogenophaga</taxon>
    </lineage>
</organism>
<evidence type="ECO:0000313" key="1">
    <source>
        <dbReference type="EMBL" id="MDG5975853.1"/>
    </source>
</evidence>
<evidence type="ECO:0000313" key="2">
    <source>
        <dbReference type="Proteomes" id="UP001152876"/>
    </source>
</evidence>